<feature type="domain" description="Methyltransferase type 11" evidence="2">
    <location>
        <begin position="58"/>
        <end position="152"/>
    </location>
</feature>
<dbReference type="PANTHER" id="PTHR44068:SF11">
    <property type="entry name" value="GERANYL DIPHOSPHATE 2-C-METHYLTRANSFERASE"/>
    <property type="match status" value="1"/>
</dbReference>
<dbReference type="CDD" id="cd02440">
    <property type="entry name" value="AdoMet_MTases"/>
    <property type="match status" value="1"/>
</dbReference>
<evidence type="ECO:0000256" key="1">
    <source>
        <dbReference type="ARBA" id="ARBA00022679"/>
    </source>
</evidence>
<dbReference type="InterPro" id="IPR050447">
    <property type="entry name" value="Erg6_SMT_methyltransf"/>
</dbReference>
<dbReference type="RefSeq" id="WP_142897921.1">
    <property type="nucleotide sequence ID" value="NZ_ML660057.1"/>
</dbReference>
<reference evidence="3 4" key="1">
    <citation type="submission" date="2019-06" db="EMBL/GenBank/DDBJ databases">
        <title>Whole genome sequence for Rhodospirillaceae sp. R148.</title>
        <authorList>
            <person name="Wang G."/>
        </authorList>
    </citation>
    <scope>NUCLEOTIDE SEQUENCE [LARGE SCALE GENOMIC DNA]</scope>
    <source>
        <strain evidence="3 4">R148</strain>
    </source>
</reference>
<proteinExistence type="predicted"/>
<evidence type="ECO:0000259" key="2">
    <source>
        <dbReference type="Pfam" id="PF08241"/>
    </source>
</evidence>
<sequence length="253" mass="28280">MTQNQREPSIRELFHSAWGRNLHIGLFEDETLSVPQAAAAGNRRMAAFAAPSAGDRVLEVGCGFADASKLLTQEFGCHAVAVDNAPWRLSGADIAGTRDRVQLLAAEHGRLPFADRSFDLVWAAETLGYADDLSRTISDIARVLRPGGHLILLEWFGSVLLSPRPILELYGASHLWPQRRWRSELAAAGFEIERFDDWTLHARGTYDRLCRIFEADAERYTTAAIAQQNMDHRLRWIDRSALGSLMILARKKG</sequence>
<keyword evidence="4" id="KW-1185">Reference proteome</keyword>
<dbReference type="EMBL" id="VHSH01000006">
    <property type="protein sequence ID" value="TQV78588.1"/>
    <property type="molecule type" value="Genomic_DNA"/>
</dbReference>
<dbReference type="SUPFAM" id="SSF53335">
    <property type="entry name" value="S-adenosyl-L-methionine-dependent methyltransferases"/>
    <property type="match status" value="1"/>
</dbReference>
<dbReference type="InterPro" id="IPR029063">
    <property type="entry name" value="SAM-dependent_MTases_sf"/>
</dbReference>
<keyword evidence="1 3" id="KW-0808">Transferase</keyword>
<protein>
    <submittedName>
        <fullName evidence="3">Class I SAM-dependent methyltransferase</fullName>
    </submittedName>
</protein>
<dbReference type="Pfam" id="PF08241">
    <property type="entry name" value="Methyltransf_11"/>
    <property type="match status" value="1"/>
</dbReference>
<keyword evidence="3" id="KW-0489">Methyltransferase</keyword>
<dbReference type="Gene3D" id="3.40.50.150">
    <property type="entry name" value="Vaccinia Virus protein VP39"/>
    <property type="match status" value="1"/>
</dbReference>
<dbReference type="InterPro" id="IPR013216">
    <property type="entry name" value="Methyltransf_11"/>
</dbReference>
<dbReference type="GO" id="GO:0032259">
    <property type="term" value="P:methylation"/>
    <property type="evidence" value="ECO:0007669"/>
    <property type="project" value="UniProtKB-KW"/>
</dbReference>
<gene>
    <name evidence="3" type="ORF">FKG95_18725</name>
</gene>
<dbReference type="PANTHER" id="PTHR44068">
    <property type="entry name" value="ZGC:194242"/>
    <property type="match status" value="1"/>
</dbReference>
<dbReference type="OrthoDB" id="9808140at2"/>
<comment type="caution">
    <text evidence="3">The sequence shown here is derived from an EMBL/GenBank/DDBJ whole genome shotgun (WGS) entry which is preliminary data.</text>
</comment>
<accession>A0A545TN31</accession>
<evidence type="ECO:0000313" key="4">
    <source>
        <dbReference type="Proteomes" id="UP000315252"/>
    </source>
</evidence>
<dbReference type="AlphaFoldDB" id="A0A545TN31"/>
<organism evidence="3 4">
    <name type="scientific">Denitrobaculum tricleocarpae</name>
    <dbReference type="NCBI Taxonomy" id="2591009"/>
    <lineage>
        <taxon>Bacteria</taxon>
        <taxon>Pseudomonadati</taxon>
        <taxon>Pseudomonadota</taxon>
        <taxon>Alphaproteobacteria</taxon>
        <taxon>Rhodospirillales</taxon>
        <taxon>Rhodospirillaceae</taxon>
        <taxon>Denitrobaculum</taxon>
    </lineage>
</organism>
<name>A0A545TN31_9PROT</name>
<dbReference type="GO" id="GO:0008757">
    <property type="term" value="F:S-adenosylmethionine-dependent methyltransferase activity"/>
    <property type="evidence" value="ECO:0007669"/>
    <property type="project" value="InterPro"/>
</dbReference>
<dbReference type="Proteomes" id="UP000315252">
    <property type="component" value="Unassembled WGS sequence"/>
</dbReference>
<evidence type="ECO:0000313" key="3">
    <source>
        <dbReference type="EMBL" id="TQV78588.1"/>
    </source>
</evidence>